<evidence type="ECO:0000313" key="2">
    <source>
        <dbReference type="EMBL" id="SPD33613.1"/>
    </source>
</evidence>
<keyword evidence="1" id="KW-0732">Signal</keyword>
<sequence length="111" mass="11696">MIVFLSPFLFSFSFLQSSLLSPLLNLSAAAWCGVPTSAWGGPVFALISAWVECRSLPGVELDLGLGGASISAWVECRSRPGVKLYFGLGGAPISAWGGAPSWIGFVWGLFL</sequence>
<feature type="chain" id="PRO_5014847879" description="Secreted protein" evidence="1">
    <location>
        <begin position="30"/>
        <end position="111"/>
    </location>
</feature>
<accession>A0A2N9JAK9</accession>
<organism evidence="2">
    <name type="scientific">Fagus sylvatica</name>
    <name type="common">Beechnut</name>
    <dbReference type="NCBI Taxonomy" id="28930"/>
    <lineage>
        <taxon>Eukaryota</taxon>
        <taxon>Viridiplantae</taxon>
        <taxon>Streptophyta</taxon>
        <taxon>Embryophyta</taxon>
        <taxon>Tracheophyta</taxon>
        <taxon>Spermatophyta</taxon>
        <taxon>Magnoliopsida</taxon>
        <taxon>eudicotyledons</taxon>
        <taxon>Gunneridae</taxon>
        <taxon>Pentapetalae</taxon>
        <taxon>rosids</taxon>
        <taxon>fabids</taxon>
        <taxon>Fagales</taxon>
        <taxon>Fagaceae</taxon>
        <taxon>Fagus</taxon>
    </lineage>
</organism>
<protein>
    <recommendedName>
        <fullName evidence="3">Secreted protein</fullName>
    </recommendedName>
</protein>
<feature type="signal peptide" evidence="1">
    <location>
        <begin position="1"/>
        <end position="29"/>
    </location>
</feature>
<proteinExistence type="predicted"/>
<evidence type="ECO:0008006" key="3">
    <source>
        <dbReference type="Google" id="ProtNLM"/>
    </source>
</evidence>
<evidence type="ECO:0000256" key="1">
    <source>
        <dbReference type="SAM" id="SignalP"/>
    </source>
</evidence>
<gene>
    <name evidence="2" type="ORF">FSB_LOCUS61495</name>
</gene>
<reference evidence="2" key="1">
    <citation type="submission" date="2018-02" db="EMBL/GenBank/DDBJ databases">
        <authorList>
            <person name="Cohen D.B."/>
            <person name="Kent A.D."/>
        </authorList>
    </citation>
    <scope>NUCLEOTIDE SEQUENCE</scope>
</reference>
<name>A0A2N9JAK9_FAGSY</name>
<dbReference type="EMBL" id="OIVN01006463">
    <property type="protein sequence ID" value="SPD33613.1"/>
    <property type="molecule type" value="Genomic_DNA"/>
</dbReference>
<dbReference type="AlphaFoldDB" id="A0A2N9JAK9"/>